<reference evidence="1 2" key="1">
    <citation type="journal article" date="2024" name="Science">
        <title>Giant polyketide synthase enzymes in the biosynthesis of giant marine polyether toxins.</title>
        <authorList>
            <person name="Fallon T.R."/>
            <person name="Shende V.V."/>
            <person name="Wierzbicki I.H."/>
            <person name="Pendleton A.L."/>
            <person name="Watervoot N.F."/>
            <person name="Auber R.P."/>
            <person name="Gonzalez D.J."/>
            <person name="Wisecaver J.H."/>
            <person name="Moore B.S."/>
        </authorList>
    </citation>
    <scope>NUCLEOTIDE SEQUENCE [LARGE SCALE GENOMIC DNA]</scope>
    <source>
        <strain evidence="1 2">12B1</strain>
    </source>
</reference>
<dbReference type="AlphaFoldDB" id="A0AB34IK83"/>
<gene>
    <name evidence="1" type="ORF">AB1Y20_013283</name>
</gene>
<keyword evidence="2" id="KW-1185">Reference proteome</keyword>
<comment type="caution">
    <text evidence="1">The sequence shown here is derived from an EMBL/GenBank/DDBJ whole genome shotgun (WGS) entry which is preliminary data.</text>
</comment>
<sequence length="172" mass="19907">MMFSRVSGKDGFNHFRLRFQEKNNVHDALDKLTLQRVLLRVDKDRCSDEAQARYSEHDSCEWFVRVTEELYARALLAEGVNEEDMPRALECVYTVRSRFLDSYDEDMKECLSQLIHVRYDLTHKQWEQTENSPRSAPDFALYPVDCGAPRPWAAVLSAAGDRPLCVLAGSWS</sequence>
<name>A0AB34IK83_PRYPA</name>
<organism evidence="1 2">
    <name type="scientific">Prymnesium parvum</name>
    <name type="common">Toxic golden alga</name>
    <dbReference type="NCBI Taxonomy" id="97485"/>
    <lineage>
        <taxon>Eukaryota</taxon>
        <taxon>Haptista</taxon>
        <taxon>Haptophyta</taxon>
        <taxon>Prymnesiophyceae</taxon>
        <taxon>Prymnesiales</taxon>
        <taxon>Prymnesiaceae</taxon>
        <taxon>Prymnesium</taxon>
    </lineage>
</organism>
<dbReference type="EMBL" id="JBGBPQ010000023">
    <property type="protein sequence ID" value="KAL1500634.1"/>
    <property type="molecule type" value="Genomic_DNA"/>
</dbReference>
<protein>
    <submittedName>
        <fullName evidence="1">Uncharacterized protein</fullName>
    </submittedName>
</protein>
<dbReference type="Proteomes" id="UP001515480">
    <property type="component" value="Unassembled WGS sequence"/>
</dbReference>
<proteinExistence type="predicted"/>
<evidence type="ECO:0000313" key="1">
    <source>
        <dbReference type="EMBL" id="KAL1500634.1"/>
    </source>
</evidence>
<evidence type="ECO:0000313" key="2">
    <source>
        <dbReference type="Proteomes" id="UP001515480"/>
    </source>
</evidence>
<accession>A0AB34IK83</accession>